<sequence>MVDQINLEDLMAREIRAEGTGYSALPGLVRELIRTPGFKELLLLHLRDINPENARELIRTVLWEDIAFSMSIIGASPKLVNWLVEALIELGVQLNNFTLDILRDFLSKMGQDLDTSAIESLPSAYAPLVNDLLLNDREALDALIAGIGHVAESALSTMGSTLRNVGNTADFGKIRVGISEHFDRRREELAGIPEIFSPVPLANLLGVVPPIANYLLRVLTRTLQALALPPEILANAIFQLLEDINQKELGGLVNSLTEFINSLHQGNLVLGRDEPRFKEVAGRISKGLVESVDGEQLKQAAIAVGEDGKVLGEVISGYLFATPESTTQVVKALHTAINAIMRTLGNTAKRMSELPASAMAELAEDFEARFDSRELGRVMNHGMTTFNKICDQNHDMVTEILRRSFSAVNTETWALAGKNVVLQAKDAAFSVPQVSAALTPKAIGRDINAGLAAFNRLSQEKPELISQRVSETLAVIDTAALAKAVESFVNPLLKALFENTKVLMAVVKPVVGGTLKAIGGLIKDGVMRTRKAR</sequence>
<evidence type="ECO:0000313" key="2">
    <source>
        <dbReference type="Proteomes" id="UP000177876"/>
    </source>
</evidence>
<organism evidence="1 2">
    <name type="scientific">Candidatus Solincola sediminis</name>
    <dbReference type="NCBI Taxonomy" id="1797199"/>
    <lineage>
        <taxon>Bacteria</taxon>
        <taxon>Bacillati</taxon>
        <taxon>Actinomycetota</taxon>
        <taxon>Candidatus Geothermincolia</taxon>
        <taxon>Candidatus Geothermincolales</taxon>
        <taxon>Candidatus Geothermincolaceae</taxon>
        <taxon>Candidatus Solincola</taxon>
    </lineage>
</organism>
<dbReference type="EMBL" id="MELK01000006">
    <property type="protein sequence ID" value="OFW60097.1"/>
    <property type="molecule type" value="Genomic_DNA"/>
</dbReference>
<accession>A0A1F2WTF0</accession>
<gene>
    <name evidence="1" type="ORF">A2Y75_02080</name>
</gene>
<dbReference type="Proteomes" id="UP000177876">
    <property type="component" value="Unassembled WGS sequence"/>
</dbReference>
<reference evidence="1 2" key="1">
    <citation type="journal article" date="2016" name="Nat. Commun.">
        <title>Thousands of microbial genomes shed light on interconnected biogeochemical processes in an aquifer system.</title>
        <authorList>
            <person name="Anantharaman K."/>
            <person name="Brown C.T."/>
            <person name="Hug L.A."/>
            <person name="Sharon I."/>
            <person name="Castelle C.J."/>
            <person name="Probst A.J."/>
            <person name="Thomas B.C."/>
            <person name="Singh A."/>
            <person name="Wilkins M.J."/>
            <person name="Karaoz U."/>
            <person name="Brodie E.L."/>
            <person name="Williams K.H."/>
            <person name="Hubbard S.S."/>
            <person name="Banfield J.F."/>
        </authorList>
    </citation>
    <scope>NUCLEOTIDE SEQUENCE [LARGE SCALE GENOMIC DNA]</scope>
</reference>
<dbReference type="STRING" id="1797197.A2Y75_02080"/>
<dbReference type="AlphaFoldDB" id="A0A1F2WTF0"/>
<proteinExistence type="predicted"/>
<evidence type="ECO:0000313" key="1">
    <source>
        <dbReference type="EMBL" id="OFW60097.1"/>
    </source>
</evidence>
<protein>
    <submittedName>
        <fullName evidence="1">Uncharacterized protein</fullName>
    </submittedName>
</protein>
<name>A0A1F2WTF0_9ACTN</name>
<comment type="caution">
    <text evidence="1">The sequence shown here is derived from an EMBL/GenBank/DDBJ whole genome shotgun (WGS) entry which is preliminary data.</text>
</comment>